<dbReference type="CDD" id="cd06259">
    <property type="entry name" value="YdcF-like"/>
    <property type="match status" value="1"/>
</dbReference>
<dbReference type="OrthoDB" id="9782395at2"/>
<evidence type="ECO:0000313" key="3">
    <source>
        <dbReference type="EMBL" id="KRO02057.1"/>
    </source>
</evidence>
<dbReference type="Pfam" id="PF02698">
    <property type="entry name" value="DUF218"/>
    <property type="match status" value="1"/>
</dbReference>
<dbReference type="Gene3D" id="3.40.50.620">
    <property type="entry name" value="HUPs"/>
    <property type="match status" value="1"/>
</dbReference>
<keyword evidence="1" id="KW-0472">Membrane</keyword>
<dbReference type="GO" id="GO:0043164">
    <property type="term" value="P:Gram-negative-bacterium-type cell wall biogenesis"/>
    <property type="evidence" value="ECO:0007669"/>
    <property type="project" value="TreeGrafter"/>
</dbReference>
<evidence type="ECO:0000313" key="4">
    <source>
        <dbReference type="Proteomes" id="UP000051886"/>
    </source>
</evidence>
<dbReference type="InterPro" id="IPR014729">
    <property type="entry name" value="Rossmann-like_a/b/a_fold"/>
</dbReference>
<dbReference type="RefSeq" id="WP_017867409.1">
    <property type="nucleotide sequence ID" value="NZ_BJYB01000010.1"/>
</dbReference>
<dbReference type="Proteomes" id="UP000051886">
    <property type="component" value="Unassembled WGS sequence"/>
</dbReference>
<gene>
    <name evidence="3" type="ORF">IV66_GL001727</name>
</gene>
<accession>A0A0R2LKB6</accession>
<dbReference type="EMBL" id="JQCN01000004">
    <property type="protein sequence ID" value="KRO02057.1"/>
    <property type="molecule type" value="Genomic_DNA"/>
</dbReference>
<proteinExistence type="predicted"/>
<feature type="transmembrane region" description="Helical" evidence="1">
    <location>
        <begin position="6"/>
        <end position="26"/>
    </location>
</feature>
<feature type="domain" description="DUF218" evidence="2">
    <location>
        <begin position="173"/>
        <end position="323"/>
    </location>
</feature>
<feature type="transmembrane region" description="Helical" evidence="1">
    <location>
        <begin position="333"/>
        <end position="353"/>
    </location>
</feature>
<reference evidence="3 4" key="1">
    <citation type="journal article" date="2015" name="Genome Announc.">
        <title>Expanding the biotechnology potential of lactobacilli through comparative genomics of 213 strains and associated genera.</title>
        <authorList>
            <person name="Sun Z."/>
            <person name="Harris H.M."/>
            <person name="McCann A."/>
            <person name="Guo C."/>
            <person name="Argimon S."/>
            <person name="Zhang W."/>
            <person name="Yang X."/>
            <person name="Jeffery I.B."/>
            <person name="Cooney J.C."/>
            <person name="Kagawa T.F."/>
            <person name="Liu W."/>
            <person name="Song Y."/>
            <person name="Salvetti E."/>
            <person name="Wrobel A."/>
            <person name="Rasinkangas P."/>
            <person name="Parkhill J."/>
            <person name="Rea M.C."/>
            <person name="O'Sullivan O."/>
            <person name="Ritari J."/>
            <person name="Douillard F.P."/>
            <person name="Paul Ross R."/>
            <person name="Yang R."/>
            <person name="Briner A.E."/>
            <person name="Felis G.E."/>
            <person name="de Vos W.M."/>
            <person name="Barrangou R."/>
            <person name="Klaenhammer T.R."/>
            <person name="Caufield P.W."/>
            <person name="Cui Y."/>
            <person name="Zhang H."/>
            <person name="O'Toole P.W."/>
        </authorList>
    </citation>
    <scope>NUCLEOTIDE SEQUENCE [LARGE SCALE GENOMIC DNA]</scope>
    <source>
        <strain evidence="3 4">NBRC 103219</strain>
    </source>
</reference>
<dbReference type="GO" id="GO:0000270">
    <property type="term" value="P:peptidoglycan metabolic process"/>
    <property type="evidence" value="ECO:0007669"/>
    <property type="project" value="TreeGrafter"/>
</dbReference>
<dbReference type="InterPro" id="IPR003848">
    <property type="entry name" value="DUF218"/>
</dbReference>
<feature type="transmembrane region" description="Helical" evidence="1">
    <location>
        <begin position="33"/>
        <end position="54"/>
    </location>
</feature>
<name>A0A0R2LKB6_9LACO</name>
<evidence type="ECO:0000256" key="1">
    <source>
        <dbReference type="SAM" id="Phobius"/>
    </source>
</evidence>
<keyword evidence="1" id="KW-0812">Transmembrane</keyword>
<dbReference type="PANTHER" id="PTHR30336:SF18">
    <property type="entry name" value="MEMBRANE PROTEIN"/>
    <property type="match status" value="1"/>
</dbReference>
<dbReference type="InterPro" id="IPR051599">
    <property type="entry name" value="Cell_Envelope_Assoc"/>
</dbReference>
<organism evidence="3 4">
    <name type="scientific">Ligilactobacillus pobuzihii</name>
    <dbReference type="NCBI Taxonomy" id="449659"/>
    <lineage>
        <taxon>Bacteria</taxon>
        <taxon>Bacillati</taxon>
        <taxon>Bacillota</taxon>
        <taxon>Bacilli</taxon>
        <taxon>Lactobacillales</taxon>
        <taxon>Lactobacillaceae</taxon>
        <taxon>Ligilactobacillus</taxon>
    </lineage>
</organism>
<comment type="caution">
    <text evidence="3">The sequence shown here is derived from an EMBL/GenBank/DDBJ whole genome shotgun (WGS) entry which is preliminary data.</text>
</comment>
<feature type="transmembrane region" description="Helical" evidence="1">
    <location>
        <begin position="66"/>
        <end position="90"/>
    </location>
</feature>
<dbReference type="GO" id="GO:0005886">
    <property type="term" value="C:plasma membrane"/>
    <property type="evidence" value="ECO:0007669"/>
    <property type="project" value="TreeGrafter"/>
</dbReference>
<feature type="transmembrane region" description="Helical" evidence="1">
    <location>
        <begin position="141"/>
        <end position="162"/>
    </location>
</feature>
<keyword evidence="4" id="KW-1185">Reference proteome</keyword>
<protein>
    <submittedName>
        <fullName evidence="3">Integral membrane protein</fullName>
    </submittedName>
</protein>
<feature type="transmembrane region" description="Helical" evidence="1">
    <location>
        <begin position="102"/>
        <end position="121"/>
    </location>
</feature>
<evidence type="ECO:0000259" key="2">
    <source>
        <dbReference type="Pfam" id="PF02698"/>
    </source>
</evidence>
<dbReference type="STRING" id="449659.IV66_GL001727"/>
<dbReference type="PATRIC" id="fig|449659.4.peg.1763"/>
<dbReference type="PANTHER" id="PTHR30336">
    <property type="entry name" value="INNER MEMBRANE PROTEIN, PROBABLE PERMEASE"/>
    <property type="match status" value="1"/>
</dbReference>
<dbReference type="AlphaFoldDB" id="A0A0R2LKB6"/>
<keyword evidence="1" id="KW-1133">Transmembrane helix</keyword>
<sequence>MSQSIFLISGGAFFTLICLILLGLSLHQNKFRLLNGVLCNLALLSGGVTLIVAIEATQIQWLNTVLLVVLVIIMLPLLILYTLLGVLLLWNAFTVWQKESHTLGNMLTLALGLLVTIVLPLLRTLDHDLFPQNSVTLYTTFVVPILAYLAFWFLAFITSFVLTRLYRPRYNQDYIIILGAGLLNGDQVSPLLASRIQRALDFAQSQQAKTGSYPWLVFSGGQGRDETVPEGIAMKKYALAHGALADKCLAEKKSKNTYENMAFSKQILTDLQVNLNRGLFSTSDYHTFRAAGYARYVGLQIDGIGAKTSNFFIPNAFIREYIALMANHKKAHVIMLTLILLVSLTSFVVGNGIQLF</sequence>